<sequence>MCKNKACPPAEYNKFVTGGNNPQISQKMRYAQRARATTYSKVNGASTEQQLLARGIIPYGTTTYNMMPKL</sequence>
<reference evidence="1" key="1">
    <citation type="journal article" date="2020" name="Nature">
        <title>Giant virus diversity and host interactions through global metagenomics.</title>
        <authorList>
            <person name="Schulz F."/>
            <person name="Roux S."/>
            <person name="Paez-Espino D."/>
            <person name="Jungbluth S."/>
            <person name="Walsh D.A."/>
            <person name="Denef V.J."/>
            <person name="McMahon K.D."/>
            <person name="Konstantinidis K.T."/>
            <person name="Eloe-Fadrosh E.A."/>
            <person name="Kyrpides N.C."/>
            <person name="Woyke T."/>
        </authorList>
    </citation>
    <scope>NUCLEOTIDE SEQUENCE</scope>
    <source>
        <strain evidence="1">GVMAG-M-3300023174-3</strain>
    </source>
</reference>
<dbReference type="EMBL" id="MN739646">
    <property type="protein sequence ID" value="QHT17835.1"/>
    <property type="molecule type" value="Genomic_DNA"/>
</dbReference>
<evidence type="ECO:0000313" key="1">
    <source>
        <dbReference type="EMBL" id="QHT17835.1"/>
    </source>
</evidence>
<proteinExistence type="predicted"/>
<name>A0A6C0DQI3_9ZZZZ</name>
<protein>
    <submittedName>
        <fullName evidence="1">Uncharacterized protein</fullName>
    </submittedName>
</protein>
<accession>A0A6C0DQI3</accession>
<dbReference type="AlphaFoldDB" id="A0A6C0DQI3"/>
<organism evidence="1">
    <name type="scientific">viral metagenome</name>
    <dbReference type="NCBI Taxonomy" id="1070528"/>
    <lineage>
        <taxon>unclassified sequences</taxon>
        <taxon>metagenomes</taxon>
        <taxon>organismal metagenomes</taxon>
    </lineage>
</organism>